<name>A0A1W1D1V4_9ZZZZ</name>
<reference evidence="2" key="1">
    <citation type="submission" date="2016-10" db="EMBL/GenBank/DDBJ databases">
        <authorList>
            <person name="de Groot N.N."/>
        </authorList>
    </citation>
    <scope>NUCLEOTIDE SEQUENCE</scope>
</reference>
<feature type="compositionally biased region" description="Polar residues" evidence="1">
    <location>
        <begin position="49"/>
        <end position="59"/>
    </location>
</feature>
<dbReference type="PROSITE" id="PS51257">
    <property type="entry name" value="PROKAR_LIPOPROTEIN"/>
    <property type="match status" value="1"/>
</dbReference>
<evidence type="ECO:0000256" key="1">
    <source>
        <dbReference type="SAM" id="MobiDB-lite"/>
    </source>
</evidence>
<dbReference type="AlphaFoldDB" id="A0A1W1D1V4"/>
<proteinExistence type="predicted"/>
<accession>A0A1W1D1V4</accession>
<feature type="region of interest" description="Disordered" evidence="1">
    <location>
        <begin position="21"/>
        <end position="60"/>
    </location>
</feature>
<evidence type="ECO:0000313" key="2">
    <source>
        <dbReference type="EMBL" id="SFV74544.1"/>
    </source>
</evidence>
<feature type="compositionally biased region" description="Low complexity" evidence="1">
    <location>
        <begin position="21"/>
        <end position="31"/>
    </location>
</feature>
<gene>
    <name evidence="2" type="ORF">MNB_SM-3-433</name>
</gene>
<evidence type="ECO:0008006" key="3">
    <source>
        <dbReference type="Google" id="ProtNLM"/>
    </source>
</evidence>
<organism evidence="2">
    <name type="scientific">hydrothermal vent metagenome</name>
    <dbReference type="NCBI Taxonomy" id="652676"/>
    <lineage>
        <taxon>unclassified sequences</taxon>
        <taxon>metagenomes</taxon>
        <taxon>ecological metagenomes</taxon>
    </lineage>
</organism>
<dbReference type="EMBL" id="FPHP01000002">
    <property type="protein sequence ID" value="SFV74544.1"/>
    <property type="molecule type" value="Genomic_DNA"/>
</dbReference>
<protein>
    <recommendedName>
        <fullName evidence="3">Lipoprotein</fullName>
    </recommendedName>
</protein>
<sequence length="228" mass="25400">MQKIFSILFLAFLLGGCQSQDGGNDSSSNGGYQTYDYGSNDSNYRDNEYSNNRNSQNRGLDNLPLIDNVNSLLGDDDDNESKASQPNASHRFLMLGDVNVTVMQKPYTLHSAFDYQGVAYPTGYKKDIIYDTYFIQIAGHNIVKDKWDNSIGSVMFLFNMPHLETGTYPLTFPKNASGEVSIDFIQPSVNDSYFIIGHITDAQIYTQDGSGIFPLSASFAVVIIPLYR</sequence>